<evidence type="ECO:0000313" key="3">
    <source>
        <dbReference type="Proteomes" id="UP001174909"/>
    </source>
</evidence>
<feature type="compositionally biased region" description="Low complexity" evidence="1">
    <location>
        <begin position="157"/>
        <end position="170"/>
    </location>
</feature>
<feature type="non-terminal residue" evidence="2">
    <location>
        <position position="1"/>
    </location>
</feature>
<organism evidence="2 3">
    <name type="scientific">Geodia barretti</name>
    <name type="common">Barrett's horny sponge</name>
    <dbReference type="NCBI Taxonomy" id="519541"/>
    <lineage>
        <taxon>Eukaryota</taxon>
        <taxon>Metazoa</taxon>
        <taxon>Porifera</taxon>
        <taxon>Demospongiae</taxon>
        <taxon>Heteroscleromorpha</taxon>
        <taxon>Tetractinellida</taxon>
        <taxon>Astrophorina</taxon>
        <taxon>Geodiidae</taxon>
        <taxon>Geodia</taxon>
    </lineage>
</organism>
<proteinExistence type="predicted"/>
<dbReference type="EMBL" id="CASHTH010002794">
    <property type="protein sequence ID" value="CAI8035346.1"/>
    <property type="molecule type" value="Genomic_DNA"/>
</dbReference>
<feature type="non-terminal residue" evidence="2">
    <location>
        <position position="181"/>
    </location>
</feature>
<dbReference type="Gene3D" id="3.80.10.10">
    <property type="entry name" value="Ribonuclease Inhibitor"/>
    <property type="match status" value="1"/>
</dbReference>
<dbReference type="AlphaFoldDB" id="A0AA35SV80"/>
<comment type="caution">
    <text evidence="2">The sequence shown here is derived from an EMBL/GenBank/DDBJ whole genome shotgun (WGS) entry which is preliminary data.</text>
</comment>
<dbReference type="InterPro" id="IPR032675">
    <property type="entry name" value="LRR_dom_sf"/>
</dbReference>
<feature type="compositionally biased region" description="Acidic residues" evidence="1">
    <location>
        <begin position="171"/>
        <end position="181"/>
    </location>
</feature>
<feature type="region of interest" description="Disordered" evidence="1">
    <location>
        <begin position="144"/>
        <end position="181"/>
    </location>
</feature>
<protein>
    <submittedName>
        <fullName evidence="2">Uncharacterized protein</fullName>
    </submittedName>
</protein>
<name>A0AA35SV80_GEOBA</name>
<reference evidence="2" key="1">
    <citation type="submission" date="2023-03" db="EMBL/GenBank/DDBJ databases">
        <authorList>
            <person name="Steffen K."/>
            <person name="Cardenas P."/>
        </authorList>
    </citation>
    <scope>NUCLEOTIDE SEQUENCE</scope>
</reference>
<dbReference type="Proteomes" id="UP001174909">
    <property type="component" value="Unassembled WGS sequence"/>
</dbReference>
<gene>
    <name evidence="2" type="ORF">GBAR_LOCUS19850</name>
</gene>
<evidence type="ECO:0000256" key="1">
    <source>
        <dbReference type="SAM" id="MobiDB-lite"/>
    </source>
</evidence>
<keyword evidence="3" id="KW-1185">Reference proteome</keyword>
<accession>A0AA35SV80</accession>
<evidence type="ECO:0000313" key="2">
    <source>
        <dbReference type="EMBL" id="CAI8035346.1"/>
    </source>
</evidence>
<sequence>GNALGDDGVRGLCVGLGNNSSLEELELIYDESLGEEGVSLLLQLQKRKQTETQEMLPPTRPLMTQEMLPPMRPLMTQEMLPPTRPLMARTRFIIYCDMLRHPEASQGSLPLRLWSVERKASKGTEKMRSRQSFSSLSTGTLSEPLYKKIKLSEETETTMSGSSVSQSTTDSSDEEREMSTV</sequence>